<keyword evidence="4" id="KW-0472">Membrane</keyword>
<dbReference type="PANTHER" id="PTHR43280:SF29">
    <property type="entry name" value="ARAC-FAMILY TRANSCRIPTIONAL REGULATOR"/>
    <property type="match status" value="1"/>
</dbReference>
<feature type="transmembrane region" description="Helical" evidence="4">
    <location>
        <begin position="66"/>
        <end position="87"/>
    </location>
</feature>
<comment type="caution">
    <text evidence="6">The sequence shown here is derived from an EMBL/GenBank/DDBJ whole genome shotgun (WGS) entry which is preliminary data.</text>
</comment>
<dbReference type="PROSITE" id="PS01124">
    <property type="entry name" value="HTH_ARAC_FAMILY_2"/>
    <property type="match status" value="1"/>
</dbReference>
<keyword evidence="4" id="KW-1133">Transmembrane helix</keyword>
<evidence type="ECO:0000313" key="7">
    <source>
        <dbReference type="Proteomes" id="UP001597459"/>
    </source>
</evidence>
<dbReference type="Pfam" id="PF12833">
    <property type="entry name" value="HTH_18"/>
    <property type="match status" value="1"/>
</dbReference>
<evidence type="ECO:0000313" key="6">
    <source>
        <dbReference type="EMBL" id="MFD2592760.1"/>
    </source>
</evidence>
<dbReference type="PANTHER" id="PTHR43280">
    <property type="entry name" value="ARAC-FAMILY TRANSCRIPTIONAL REGULATOR"/>
    <property type="match status" value="1"/>
</dbReference>
<evidence type="ECO:0000259" key="5">
    <source>
        <dbReference type="PROSITE" id="PS01124"/>
    </source>
</evidence>
<feature type="transmembrane region" description="Helical" evidence="4">
    <location>
        <begin position="39"/>
        <end position="60"/>
    </location>
</feature>
<feature type="transmembrane region" description="Helical" evidence="4">
    <location>
        <begin position="99"/>
        <end position="118"/>
    </location>
</feature>
<keyword evidence="2" id="KW-0238">DNA-binding</keyword>
<dbReference type="Gene3D" id="1.10.10.60">
    <property type="entry name" value="Homeodomain-like"/>
    <property type="match status" value="2"/>
</dbReference>
<feature type="transmembrane region" description="Helical" evidence="4">
    <location>
        <begin position="195"/>
        <end position="213"/>
    </location>
</feature>
<protein>
    <submittedName>
        <fullName evidence="6">Helix-turn-helix domain-containing protein</fullName>
    </submittedName>
</protein>
<evidence type="ECO:0000256" key="4">
    <source>
        <dbReference type="SAM" id="Phobius"/>
    </source>
</evidence>
<dbReference type="InterPro" id="IPR009057">
    <property type="entry name" value="Homeodomain-like_sf"/>
</dbReference>
<keyword evidence="3" id="KW-0804">Transcription</keyword>
<dbReference type="Proteomes" id="UP001597459">
    <property type="component" value="Unassembled WGS sequence"/>
</dbReference>
<organism evidence="6 7">
    <name type="scientific">Aquimarina hainanensis</name>
    <dbReference type="NCBI Taxonomy" id="1578017"/>
    <lineage>
        <taxon>Bacteria</taxon>
        <taxon>Pseudomonadati</taxon>
        <taxon>Bacteroidota</taxon>
        <taxon>Flavobacteriia</taxon>
        <taxon>Flavobacteriales</taxon>
        <taxon>Flavobacteriaceae</taxon>
        <taxon>Aquimarina</taxon>
    </lineage>
</organism>
<evidence type="ECO:0000256" key="3">
    <source>
        <dbReference type="ARBA" id="ARBA00023163"/>
    </source>
</evidence>
<keyword evidence="7" id="KW-1185">Reference proteome</keyword>
<accession>A0ABW5NAX6</accession>
<dbReference type="EMBL" id="JBHULX010000039">
    <property type="protein sequence ID" value="MFD2592760.1"/>
    <property type="molecule type" value="Genomic_DNA"/>
</dbReference>
<reference evidence="7" key="1">
    <citation type="journal article" date="2019" name="Int. J. Syst. Evol. Microbiol.">
        <title>The Global Catalogue of Microorganisms (GCM) 10K type strain sequencing project: providing services to taxonomists for standard genome sequencing and annotation.</title>
        <authorList>
            <consortium name="The Broad Institute Genomics Platform"/>
            <consortium name="The Broad Institute Genome Sequencing Center for Infectious Disease"/>
            <person name="Wu L."/>
            <person name="Ma J."/>
        </authorList>
    </citation>
    <scope>NUCLEOTIDE SEQUENCE [LARGE SCALE GENOMIC DNA]</scope>
    <source>
        <strain evidence="7">KCTC 42423</strain>
    </source>
</reference>
<sequence length="352" mass="41470">MAFSSLFLFFFGAIGIFNSFLISFYFLLYKKPKQISNVLFGWFLLFISERALRSLIYFFSEISPNAYSTFGPVTFLCIGPFFFLYIISVIRPESSIITYWKYHILCWVLVAISMHIIFPFRSDPIFYKKYILKAINIQWAIYVLIATISYIKHLRKDTEAAREKNRSIHWWLGSLLIAVYIQWIIYFFISYTYFVVGSIVFSVLFYMFYLFLLKRKKERNHIFEPNSKYNKKKIEDETASTLITTLTSIMTDQQLYKNSGLKSSDIAMQLGISTHQFSQLLNDNLDKSFAAFINAYRVEEAKRLIKENTKYTLEAIGKESGFNSKSTFYNSFKRVVGMTPSVYRDQFLRSEL</sequence>
<keyword evidence="1" id="KW-0805">Transcription regulation</keyword>
<evidence type="ECO:0000256" key="2">
    <source>
        <dbReference type="ARBA" id="ARBA00023125"/>
    </source>
</evidence>
<keyword evidence="4" id="KW-0812">Transmembrane</keyword>
<dbReference type="SUPFAM" id="SSF46689">
    <property type="entry name" value="Homeodomain-like"/>
    <property type="match status" value="1"/>
</dbReference>
<dbReference type="RefSeq" id="WP_378298325.1">
    <property type="nucleotide sequence ID" value="NZ_JBHULX010000039.1"/>
</dbReference>
<dbReference type="InterPro" id="IPR018060">
    <property type="entry name" value="HTH_AraC"/>
</dbReference>
<feature type="transmembrane region" description="Helical" evidence="4">
    <location>
        <begin position="6"/>
        <end position="27"/>
    </location>
</feature>
<dbReference type="SMART" id="SM00342">
    <property type="entry name" value="HTH_ARAC"/>
    <property type="match status" value="1"/>
</dbReference>
<feature type="transmembrane region" description="Helical" evidence="4">
    <location>
        <begin position="170"/>
        <end position="189"/>
    </location>
</feature>
<gene>
    <name evidence="6" type="ORF">ACFSTE_18125</name>
</gene>
<name>A0ABW5NAX6_9FLAO</name>
<evidence type="ECO:0000256" key="1">
    <source>
        <dbReference type="ARBA" id="ARBA00023015"/>
    </source>
</evidence>
<proteinExistence type="predicted"/>
<feature type="domain" description="HTH araC/xylS-type" evidence="5">
    <location>
        <begin position="244"/>
        <end position="346"/>
    </location>
</feature>
<feature type="transmembrane region" description="Helical" evidence="4">
    <location>
        <begin position="130"/>
        <end position="150"/>
    </location>
</feature>